<evidence type="ECO:0000313" key="2">
    <source>
        <dbReference type="Proteomes" id="UP000410492"/>
    </source>
</evidence>
<dbReference type="EMBL" id="CAACVG010012914">
    <property type="protein sequence ID" value="VEN61045.1"/>
    <property type="molecule type" value="Genomic_DNA"/>
</dbReference>
<reference evidence="1 2" key="1">
    <citation type="submission" date="2019-01" db="EMBL/GenBank/DDBJ databases">
        <authorList>
            <person name="Sayadi A."/>
        </authorList>
    </citation>
    <scope>NUCLEOTIDE SEQUENCE [LARGE SCALE GENOMIC DNA]</scope>
</reference>
<dbReference type="OrthoDB" id="9996331at2759"/>
<accession>A0A653DLG4</accession>
<evidence type="ECO:0000313" key="1">
    <source>
        <dbReference type="EMBL" id="VEN61045.1"/>
    </source>
</evidence>
<proteinExistence type="predicted"/>
<feature type="non-terminal residue" evidence="1">
    <location>
        <position position="42"/>
    </location>
</feature>
<dbReference type="AlphaFoldDB" id="A0A653DLG4"/>
<sequence length="42" mass="4864">MSCLVIPEFRIGYRLKSDILYAHRYIREVLEPHGVPHAQVVG</sequence>
<name>A0A653DLG4_CALMS</name>
<gene>
    <name evidence="1" type="ORF">CALMAC_LOCUS18560</name>
</gene>
<dbReference type="Proteomes" id="UP000410492">
    <property type="component" value="Unassembled WGS sequence"/>
</dbReference>
<organism evidence="1 2">
    <name type="scientific">Callosobruchus maculatus</name>
    <name type="common">Southern cowpea weevil</name>
    <name type="synonym">Pulse bruchid</name>
    <dbReference type="NCBI Taxonomy" id="64391"/>
    <lineage>
        <taxon>Eukaryota</taxon>
        <taxon>Metazoa</taxon>
        <taxon>Ecdysozoa</taxon>
        <taxon>Arthropoda</taxon>
        <taxon>Hexapoda</taxon>
        <taxon>Insecta</taxon>
        <taxon>Pterygota</taxon>
        <taxon>Neoptera</taxon>
        <taxon>Endopterygota</taxon>
        <taxon>Coleoptera</taxon>
        <taxon>Polyphaga</taxon>
        <taxon>Cucujiformia</taxon>
        <taxon>Chrysomeloidea</taxon>
        <taxon>Chrysomelidae</taxon>
        <taxon>Bruchinae</taxon>
        <taxon>Bruchini</taxon>
        <taxon>Callosobruchus</taxon>
    </lineage>
</organism>
<keyword evidence="2" id="KW-1185">Reference proteome</keyword>
<protein>
    <submittedName>
        <fullName evidence="1">Uncharacterized protein</fullName>
    </submittedName>
</protein>